<dbReference type="InterPro" id="IPR029026">
    <property type="entry name" value="tRNA_m1G_MTases_N"/>
</dbReference>
<dbReference type="AlphaFoldDB" id="A0A0C3C2B1"/>
<dbReference type="PANTHER" id="PTHR46103">
    <property type="entry name" value="RRNA METHYLTRANSFERASE 1, MITOCHONDRIAL"/>
    <property type="match status" value="1"/>
</dbReference>
<evidence type="ECO:0000313" key="13">
    <source>
        <dbReference type="Proteomes" id="UP000054321"/>
    </source>
</evidence>
<dbReference type="GO" id="GO:0016435">
    <property type="term" value="F:rRNA (guanine) methyltransferase activity"/>
    <property type="evidence" value="ECO:0007669"/>
    <property type="project" value="TreeGrafter"/>
</dbReference>
<dbReference type="InterPro" id="IPR029028">
    <property type="entry name" value="Alpha/beta_knot_MTases"/>
</dbReference>
<dbReference type="STRING" id="913774.A0A0C3C2B1"/>
<feature type="region of interest" description="Disordered" evidence="10">
    <location>
        <begin position="1"/>
        <end position="24"/>
    </location>
</feature>
<dbReference type="InterPro" id="IPR001537">
    <property type="entry name" value="SpoU_MeTrfase"/>
</dbReference>
<keyword evidence="8" id="KW-0496">Mitochondrion</keyword>
<dbReference type="InParanoid" id="A0A0C3C2B1"/>
<feature type="domain" description="RNA 2-O ribose methyltransferase substrate binding" evidence="11">
    <location>
        <begin position="34"/>
        <end position="118"/>
    </location>
</feature>
<proteinExistence type="inferred from homology"/>
<sequence length="354" mass="37883">SKGDHSSVNDPKSSSSTDKRMPLSIPYTTPASEFLYGTSVVEAALNSQREPRRKLYKLYIYTGENRGEADPAGLERIAQRKGIKVARVGMDWLRILDKMSGGRPHNGYILEASPLPRLPVVNLGELTDQDGDRGFKVNVVHQSREDAAVNGTSDFIKLPRNSRRNPFVLFLDSIEDPGNLGGIIRTAAFLGVTAVAYSVSNSASFTPVVLKASAGASENVTLFAVHKPAGFIANSKLAGWKIYAAVAPPKSKDPGAPPAISADDLGDPLSQDPCILMLGSEGEGLRANLRSKADVDLSIRGRGQSHNVDSLNVSVAAGILCDAFLRRNQTRERVAVLDKAVGSDATLQPAGYLF</sequence>
<dbReference type="GO" id="GO:0003723">
    <property type="term" value="F:RNA binding"/>
    <property type="evidence" value="ECO:0007669"/>
    <property type="project" value="InterPro"/>
</dbReference>
<dbReference type="CDD" id="cd18105">
    <property type="entry name" value="SpoU-like_MRM1"/>
    <property type="match status" value="1"/>
</dbReference>
<dbReference type="PANTHER" id="PTHR46103:SF1">
    <property type="entry name" value="RRNA METHYLTRANSFERASE 1, MITOCHONDRIAL"/>
    <property type="match status" value="1"/>
</dbReference>
<keyword evidence="4" id="KW-0489">Methyltransferase</keyword>
<evidence type="ECO:0000256" key="4">
    <source>
        <dbReference type="ARBA" id="ARBA00022603"/>
    </source>
</evidence>
<evidence type="ECO:0000256" key="1">
    <source>
        <dbReference type="ARBA" id="ARBA00004173"/>
    </source>
</evidence>
<keyword evidence="13" id="KW-1185">Reference proteome</keyword>
<dbReference type="SUPFAM" id="SSF75217">
    <property type="entry name" value="alpha/beta knot"/>
    <property type="match status" value="1"/>
</dbReference>
<reference evidence="13" key="2">
    <citation type="submission" date="2015-01" db="EMBL/GenBank/DDBJ databases">
        <title>Evolutionary Origins and Diversification of the Mycorrhizal Mutualists.</title>
        <authorList>
            <consortium name="DOE Joint Genome Institute"/>
            <consortium name="Mycorrhizal Genomics Consortium"/>
            <person name="Kohler A."/>
            <person name="Kuo A."/>
            <person name="Nagy L.G."/>
            <person name="Floudas D."/>
            <person name="Copeland A."/>
            <person name="Barry K.W."/>
            <person name="Cichocki N."/>
            <person name="Veneault-Fourrey C."/>
            <person name="LaButti K."/>
            <person name="Lindquist E.A."/>
            <person name="Lipzen A."/>
            <person name="Lundell T."/>
            <person name="Morin E."/>
            <person name="Murat C."/>
            <person name="Riley R."/>
            <person name="Ohm R."/>
            <person name="Sun H."/>
            <person name="Tunlid A."/>
            <person name="Henrissat B."/>
            <person name="Grigoriev I.V."/>
            <person name="Hibbett D.S."/>
            <person name="Martin F."/>
        </authorList>
    </citation>
    <scope>NUCLEOTIDE SEQUENCE [LARGE SCALE GENOMIC DNA]</scope>
    <source>
        <strain evidence="13">Zn</strain>
    </source>
</reference>
<dbReference type="InterPro" id="IPR047261">
    <property type="entry name" value="MRM1_MeTrfase_dom"/>
</dbReference>
<dbReference type="Proteomes" id="UP000054321">
    <property type="component" value="Unassembled WGS sequence"/>
</dbReference>
<evidence type="ECO:0000256" key="5">
    <source>
        <dbReference type="ARBA" id="ARBA00022679"/>
    </source>
</evidence>
<dbReference type="InterPro" id="IPR029064">
    <property type="entry name" value="Ribosomal_eL30-like_sf"/>
</dbReference>
<dbReference type="SUPFAM" id="SSF55315">
    <property type="entry name" value="L30e-like"/>
    <property type="match status" value="1"/>
</dbReference>
<dbReference type="SMART" id="SM00967">
    <property type="entry name" value="SpoU_sub_bind"/>
    <property type="match status" value="1"/>
</dbReference>
<name>A0A0C3C2B1_OIDMZ</name>
<evidence type="ECO:0000256" key="2">
    <source>
        <dbReference type="ARBA" id="ARBA00007228"/>
    </source>
</evidence>
<dbReference type="HOGENOM" id="CLU_021322_5_3_1"/>
<dbReference type="GO" id="GO:0005739">
    <property type="term" value="C:mitochondrion"/>
    <property type="evidence" value="ECO:0007669"/>
    <property type="project" value="UniProtKB-SubCell"/>
</dbReference>
<reference evidence="12 13" key="1">
    <citation type="submission" date="2014-04" db="EMBL/GenBank/DDBJ databases">
        <authorList>
            <consortium name="DOE Joint Genome Institute"/>
            <person name="Kuo A."/>
            <person name="Martino E."/>
            <person name="Perotto S."/>
            <person name="Kohler A."/>
            <person name="Nagy L.G."/>
            <person name="Floudas D."/>
            <person name="Copeland A."/>
            <person name="Barry K.W."/>
            <person name="Cichocki N."/>
            <person name="Veneault-Fourrey C."/>
            <person name="LaButti K."/>
            <person name="Lindquist E.A."/>
            <person name="Lipzen A."/>
            <person name="Lundell T."/>
            <person name="Morin E."/>
            <person name="Murat C."/>
            <person name="Sun H."/>
            <person name="Tunlid A."/>
            <person name="Henrissat B."/>
            <person name="Grigoriev I.V."/>
            <person name="Hibbett D.S."/>
            <person name="Martin F."/>
            <person name="Nordberg H.P."/>
            <person name="Cantor M.N."/>
            <person name="Hua S.X."/>
        </authorList>
    </citation>
    <scope>NUCLEOTIDE SEQUENCE [LARGE SCALE GENOMIC DNA]</scope>
    <source>
        <strain evidence="12 13">Zn</strain>
    </source>
</reference>
<keyword evidence="7" id="KW-0809">Transit peptide</keyword>
<keyword evidence="5" id="KW-0808">Transferase</keyword>
<dbReference type="Pfam" id="PF00588">
    <property type="entry name" value="SpoU_methylase"/>
    <property type="match status" value="1"/>
</dbReference>
<feature type="non-terminal residue" evidence="12">
    <location>
        <position position="1"/>
    </location>
</feature>
<evidence type="ECO:0000256" key="7">
    <source>
        <dbReference type="ARBA" id="ARBA00022946"/>
    </source>
</evidence>
<organism evidence="12 13">
    <name type="scientific">Oidiodendron maius (strain Zn)</name>
    <dbReference type="NCBI Taxonomy" id="913774"/>
    <lineage>
        <taxon>Eukaryota</taxon>
        <taxon>Fungi</taxon>
        <taxon>Dikarya</taxon>
        <taxon>Ascomycota</taxon>
        <taxon>Pezizomycotina</taxon>
        <taxon>Leotiomycetes</taxon>
        <taxon>Leotiomycetes incertae sedis</taxon>
        <taxon>Myxotrichaceae</taxon>
        <taxon>Oidiodendron</taxon>
    </lineage>
</organism>
<dbReference type="FunFam" id="3.30.1330.30:FF:000035">
    <property type="entry name" value="TrmH family RNA methyltransferase"/>
    <property type="match status" value="1"/>
</dbReference>
<dbReference type="InterPro" id="IPR013123">
    <property type="entry name" value="SpoU_subst-bd"/>
</dbReference>
<evidence type="ECO:0000256" key="10">
    <source>
        <dbReference type="SAM" id="MobiDB-lite"/>
    </source>
</evidence>
<dbReference type="Gene3D" id="3.40.1280.10">
    <property type="match status" value="1"/>
</dbReference>
<dbReference type="Pfam" id="PF08032">
    <property type="entry name" value="SpoU_sub_bind"/>
    <property type="match status" value="1"/>
</dbReference>
<keyword evidence="3" id="KW-0698">rRNA processing</keyword>
<dbReference type="FunCoup" id="A0A0C3C2B1">
    <property type="interactions" value="222"/>
</dbReference>
<dbReference type="EMBL" id="KN832901">
    <property type="protein sequence ID" value="KIM93023.1"/>
    <property type="molecule type" value="Genomic_DNA"/>
</dbReference>
<accession>A0A0C3C2B1</accession>
<evidence type="ECO:0000256" key="8">
    <source>
        <dbReference type="ARBA" id="ARBA00023128"/>
    </source>
</evidence>
<evidence type="ECO:0000259" key="11">
    <source>
        <dbReference type="SMART" id="SM00967"/>
    </source>
</evidence>
<dbReference type="OrthoDB" id="270651at2759"/>
<gene>
    <name evidence="12" type="ORF">OIDMADRAFT_138531</name>
</gene>
<protein>
    <recommendedName>
        <fullName evidence="9">rRNA methyltransferase 1, mitochondrial</fullName>
    </recommendedName>
</protein>
<evidence type="ECO:0000256" key="9">
    <source>
        <dbReference type="ARBA" id="ARBA00034881"/>
    </source>
</evidence>
<evidence type="ECO:0000313" key="12">
    <source>
        <dbReference type="EMBL" id="KIM93023.1"/>
    </source>
</evidence>
<dbReference type="Gene3D" id="3.30.1330.30">
    <property type="match status" value="1"/>
</dbReference>
<comment type="similarity">
    <text evidence="2">Belongs to the class IV-like SAM-binding methyltransferase superfamily. RNA methyltransferase TrmH family.</text>
</comment>
<evidence type="ECO:0000256" key="3">
    <source>
        <dbReference type="ARBA" id="ARBA00022552"/>
    </source>
</evidence>
<dbReference type="InterPro" id="IPR047182">
    <property type="entry name" value="MRM1"/>
</dbReference>
<keyword evidence="6" id="KW-0949">S-adenosyl-L-methionine</keyword>
<evidence type="ECO:0000256" key="6">
    <source>
        <dbReference type="ARBA" id="ARBA00022691"/>
    </source>
</evidence>
<comment type="subcellular location">
    <subcellularLocation>
        <location evidence="1">Mitochondrion</location>
    </subcellularLocation>
</comment>